<feature type="transmembrane region" description="Helical" evidence="1">
    <location>
        <begin position="6"/>
        <end position="23"/>
    </location>
</feature>
<gene>
    <name evidence="2" type="ORF">pEpSNUABM08_27</name>
</gene>
<dbReference type="Proteomes" id="UP000325507">
    <property type="component" value="Segment"/>
</dbReference>
<evidence type="ECO:0000256" key="1">
    <source>
        <dbReference type="SAM" id="Phobius"/>
    </source>
</evidence>
<evidence type="ECO:0000313" key="3">
    <source>
        <dbReference type="Proteomes" id="UP000325507"/>
    </source>
</evidence>
<name>A0A5J6DA78_9CAUD</name>
<sequence>MEPMTWAMLIMMVASMVLSIVLAPKPKQPQPGTYDDMNIPQIDEGTPQSVIFGEVWISDWFVLATGNFRTKKVKAKNAKK</sequence>
<evidence type="ECO:0000313" key="2">
    <source>
        <dbReference type="EMBL" id="QEQ94774.1"/>
    </source>
</evidence>
<dbReference type="EMBL" id="MN184886">
    <property type="protein sequence ID" value="QEQ94774.1"/>
    <property type="molecule type" value="Genomic_DNA"/>
</dbReference>
<protein>
    <recommendedName>
        <fullName evidence="4">Tail assembly protein</fullName>
    </recommendedName>
</protein>
<evidence type="ECO:0008006" key="4">
    <source>
        <dbReference type="Google" id="ProtNLM"/>
    </source>
</evidence>
<keyword evidence="1" id="KW-1133">Transmembrane helix</keyword>
<reference evidence="2 3" key="1">
    <citation type="submission" date="2019-07" db="EMBL/GenBank/DDBJ databases">
        <title>Complete genome sequence of bacteriophage infecting Erwinia pyrifoliae.</title>
        <authorList>
            <person name="Kim S.G."/>
            <person name="Park S.C."/>
        </authorList>
    </citation>
    <scope>NUCLEOTIDE SEQUENCE [LARGE SCALE GENOMIC DNA]</scope>
</reference>
<organism evidence="2 3">
    <name type="scientific">Erwinia phage pEp_SNUABM_08</name>
    <dbReference type="NCBI Taxonomy" id="2593268"/>
    <lineage>
        <taxon>Viruses</taxon>
        <taxon>Duplodnaviria</taxon>
        <taxon>Heunggongvirae</taxon>
        <taxon>Uroviricota</taxon>
        <taxon>Caudoviricetes</taxon>
        <taxon>Casjensviridae</taxon>
        <taxon>Gwanakrovirus</taxon>
        <taxon>Gwanakrovirus SNUABM08</taxon>
    </lineage>
</organism>
<keyword evidence="1" id="KW-0472">Membrane</keyword>
<keyword evidence="1" id="KW-0812">Transmembrane</keyword>
<proteinExistence type="predicted"/>
<keyword evidence="3" id="KW-1185">Reference proteome</keyword>
<accession>A0A5J6DA78</accession>